<evidence type="ECO:0000256" key="2">
    <source>
        <dbReference type="ARBA" id="ARBA00022980"/>
    </source>
</evidence>
<dbReference type="PANTHER" id="PTHR33343:SF1">
    <property type="entry name" value="LARGE RIBOSOMAL SUBUNIT PROTEIN BL35M"/>
    <property type="match status" value="1"/>
</dbReference>
<dbReference type="Gene3D" id="4.10.410.60">
    <property type="match status" value="1"/>
</dbReference>
<gene>
    <name evidence="5" type="primary">rpmI</name>
    <name evidence="7" type="ORF">ENO08_04445</name>
</gene>
<accession>A0A7V2AUU4</accession>
<dbReference type="GO" id="GO:0003735">
    <property type="term" value="F:structural constituent of ribosome"/>
    <property type="evidence" value="ECO:0007669"/>
    <property type="project" value="InterPro"/>
</dbReference>
<keyword evidence="2 5" id="KW-0689">Ribosomal protein</keyword>
<evidence type="ECO:0000256" key="1">
    <source>
        <dbReference type="ARBA" id="ARBA00006598"/>
    </source>
</evidence>
<dbReference type="AlphaFoldDB" id="A0A7V2AUU4"/>
<dbReference type="InterPro" id="IPR021137">
    <property type="entry name" value="Ribosomal_bL35-like"/>
</dbReference>
<organism evidence="7">
    <name type="scientific">Eiseniibacteriota bacterium</name>
    <dbReference type="NCBI Taxonomy" id="2212470"/>
    <lineage>
        <taxon>Bacteria</taxon>
        <taxon>Candidatus Eiseniibacteriota</taxon>
    </lineage>
</organism>
<evidence type="ECO:0000256" key="5">
    <source>
        <dbReference type="HAMAP-Rule" id="MF_00514"/>
    </source>
</evidence>
<comment type="caution">
    <text evidence="7">The sequence shown here is derived from an EMBL/GenBank/DDBJ whole genome shotgun (WGS) entry which is preliminary data.</text>
</comment>
<comment type="similarity">
    <text evidence="1 5 6">Belongs to the bacterial ribosomal protein bL35 family.</text>
</comment>
<dbReference type="InterPro" id="IPR037229">
    <property type="entry name" value="Ribosomal_bL35_sf"/>
</dbReference>
<reference evidence="7" key="1">
    <citation type="journal article" date="2020" name="mSystems">
        <title>Genome- and Community-Level Interaction Insights into Carbon Utilization and Element Cycling Functions of Hydrothermarchaeota in Hydrothermal Sediment.</title>
        <authorList>
            <person name="Zhou Z."/>
            <person name="Liu Y."/>
            <person name="Xu W."/>
            <person name="Pan J."/>
            <person name="Luo Z.H."/>
            <person name="Li M."/>
        </authorList>
    </citation>
    <scope>NUCLEOTIDE SEQUENCE [LARGE SCALE GENOMIC DNA]</scope>
    <source>
        <strain evidence="7">SpSt-1233</strain>
    </source>
</reference>
<evidence type="ECO:0000256" key="6">
    <source>
        <dbReference type="RuleBase" id="RU000568"/>
    </source>
</evidence>
<proteinExistence type="inferred from homology"/>
<dbReference type="NCBIfam" id="TIGR00001">
    <property type="entry name" value="rpmI_bact"/>
    <property type="match status" value="1"/>
</dbReference>
<dbReference type="GO" id="GO:0006412">
    <property type="term" value="P:translation"/>
    <property type="evidence" value="ECO:0007669"/>
    <property type="project" value="UniProtKB-UniRule"/>
</dbReference>
<dbReference type="HAMAP" id="MF_00514">
    <property type="entry name" value="Ribosomal_bL35"/>
    <property type="match status" value="1"/>
</dbReference>
<protein>
    <recommendedName>
        <fullName evidence="4 5">Large ribosomal subunit protein bL35</fullName>
    </recommendedName>
</protein>
<dbReference type="InterPro" id="IPR001706">
    <property type="entry name" value="Ribosomal_bL35"/>
</dbReference>
<dbReference type="FunFam" id="4.10.410.60:FF:000001">
    <property type="entry name" value="50S ribosomal protein L35"/>
    <property type="match status" value="1"/>
</dbReference>
<dbReference type="PROSITE" id="PS00936">
    <property type="entry name" value="RIBOSOMAL_L35"/>
    <property type="match status" value="1"/>
</dbReference>
<dbReference type="Proteomes" id="UP000886069">
    <property type="component" value="Unassembled WGS sequence"/>
</dbReference>
<dbReference type="InterPro" id="IPR018265">
    <property type="entry name" value="Ribosomal_bL35_CS"/>
</dbReference>
<dbReference type="EMBL" id="DSEC01000313">
    <property type="protein sequence ID" value="HER43690.1"/>
    <property type="molecule type" value="Genomic_DNA"/>
</dbReference>
<evidence type="ECO:0000256" key="4">
    <source>
        <dbReference type="ARBA" id="ARBA00071664"/>
    </source>
</evidence>
<keyword evidence="3 5" id="KW-0687">Ribonucleoprotein</keyword>
<dbReference type="PANTHER" id="PTHR33343">
    <property type="entry name" value="54S RIBOSOMAL PROTEIN BL35M"/>
    <property type="match status" value="1"/>
</dbReference>
<dbReference type="Pfam" id="PF01632">
    <property type="entry name" value="Ribosomal_L35p"/>
    <property type="match status" value="1"/>
</dbReference>
<dbReference type="GO" id="GO:0022625">
    <property type="term" value="C:cytosolic large ribosomal subunit"/>
    <property type="evidence" value="ECO:0007669"/>
    <property type="project" value="TreeGrafter"/>
</dbReference>
<sequence length="64" mass="7533">MPKIKTNRGARKRFKVTANGKIKRSKAYTSHILTKKSSKRKRKLRKSTMVSEVDTRRVRRMLGM</sequence>
<name>A0A7V2AUU4_UNCEI</name>
<evidence type="ECO:0000313" key="7">
    <source>
        <dbReference type="EMBL" id="HER43690.1"/>
    </source>
</evidence>
<dbReference type="SUPFAM" id="SSF143034">
    <property type="entry name" value="L35p-like"/>
    <property type="match status" value="1"/>
</dbReference>
<evidence type="ECO:0000256" key="3">
    <source>
        <dbReference type="ARBA" id="ARBA00023274"/>
    </source>
</evidence>
<dbReference type="PRINTS" id="PR00064">
    <property type="entry name" value="RIBOSOMALL35"/>
</dbReference>